<accession>A0A1Q5PF01</accession>
<sequence>MAMTNRMRQTFVAAVAKAAKGIERDLYLAYYGDAVEDWFILCARWRGSELYFRKHLDQVCPFILSSFVGSIRFILPCLLESMRPALAILLIVFVPSDSCFWYLR</sequence>
<reference evidence="1 2" key="1">
    <citation type="submission" date="2016-03" db="EMBL/GenBank/DDBJ databases">
        <title>Genome sequence of Pontibacter sp. nov., of the family cytophagaceae, isolated from marine sediment of the Yellow Sea, China.</title>
        <authorList>
            <person name="Zhang G."/>
            <person name="Zhang R."/>
        </authorList>
    </citation>
    <scope>NUCLEOTIDE SEQUENCE [LARGE SCALE GENOMIC DNA]</scope>
    <source>
        <strain evidence="1 2">S10-8</strain>
    </source>
</reference>
<protein>
    <submittedName>
        <fullName evidence="1">Uncharacterized protein</fullName>
    </submittedName>
</protein>
<dbReference type="EMBL" id="LVWA01000004">
    <property type="protein sequence ID" value="OKL40819.1"/>
    <property type="molecule type" value="Genomic_DNA"/>
</dbReference>
<evidence type="ECO:0000313" key="1">
    <source>
        <dbReference type="EMBL" id="OKL40819.1"/>
    </source>
</evidence>
<dbReference type="AlphaFoldDB" id="A0A1Q5PF01"/>
<name>A0A1Q5PF01_9BACT</name>
<keyword evidence="2" id="KW-1185">Reference proteome</keyword>
<proteinExistence type="predicted"/>
<gene>
    <name evidence="1" type="ORF">A3841_13295</name>
</gene>
<organism evidence="1 2">
    <name type="scientific">Pontibacter flavimaris</name>
    <dbReference type="NCBI Taxonomy" id="1797110"/>
    <lineage>
        <taxon>Bacteria</taxon>
        <taxon>Pseudomonadati</taxon>
        <taxon>Bacteroidota</taxon>
        <taxon>Cytophagia</taxon>
        <taxon>Cytophagales</taxon>
        <taxon>Hymenobacteraceae</taxon>
        <taxon>Pontibacter</taxon>
    </lineage>
</organism>
<comment type="caution">
    <text evidence="1">The sequence shown here is derived from an EMBL/GenBank/DDBJ whole genome shotgun (WGS) entry which is preliminary data.</text>
</comment>
<evidence type="ECO:0000313" key="2">
    <source>
        <dbReference type="Proteomes" id="UP000186551"/>
    </source>
</evidence>
<dbReference type="Proteomes" id="UP000186551">
    <property type="component" value="Unassembled WGS sequence"/>
</dbReference>